<accession>F0NYS3</accession>
<sequence>MADFHIDSRLPNDAYLDIFELTRPIPSPEQFHWRIIWLDGETDSEEFTIFSLHQLIDERDGLLLTFENLIAVNDRLIDLTHAIIVGNRDLEKINLLTDDENLYDNEIILELVNGVWHVSSDLDEILDAYKHALGK</sequence>
<gene>
    <name evidence="1" type="ordered locus">Weevi_1504</name>
</gene>
<keyword evidence="2" id="KW-1185">Reference proteome</keyword>
<dbReference type="OrthoDB" id="1438992at2"/>
<dbReference type="RefSeq" id="WP_013598593.1">
    <property type="nucleotide sequence ID" value="NC_015144.1"/>
</dbReference>
<dbReference type="AlphaFoldDB" id="F0NYS3"/>
<dbReference type="HOGENOM" id="CLU_1884931_0_0_10"/>
<reference evidence="1 2" key="1">
    <citation type="journal article" date="2011" name="Stand. Genomic Sci.">
        <title>Complete genome sequence of Weeksella virosa type strain (9751).</title>
        <authorList>
            <person name="Lang E."/>
            <person name="Teshima H."/>
            <person name="Lucas S."/>
            <person name="Lapidus A."/>
            <person name="Hammon N."/>
            <person name="Deshpande S."/>
            <person name="Nolan M."/>
            <person name="Cheng J.F."/>
            <person name="Pitluck S."/>
            <person name="Liolios K."/>
            <person name="Pagani I."/>
            <person name="Mikhailova N."/>
            <person name="Ivanova N."/>
            <person name="Mavromatis K."/>
            <person name="Pati A."/>
            <person name="Tapia R."/>
            <person name="Han C."/>
            <person name="Goodwin L."/>
            <person name="Chen A."/>
            <person name="Palaniappan K."/>
            <person name="Land M."/>
            <person name="Hauser L."/>
            <person name="Chang Y.J."/>
            <person name="Jeffries C.D."/>
            <person name="Brambilla E.M."/>
            <person name="Kopitz M."/>
            <person name="Rohde M."/>
            <person name="Goker M."/>
            <person name="Tindall B.J."/>
            <person name="Detter J.C."/>
            <person name="Woyke T."/>
            <person name="Bristow J."/>
            <person name="Eisen J.A."/>
            <person name="Markowitz V."/>
            <person name="Hugenholtz P."/>
            <person name="Klenk H.P."/>
            <person name="Kyrpides N.C."/>
        </authorList>
    </citation>
    <scope>NUCLEOTIDE SEQUENCE [LARGE SCALE GENOMIC DNA]</scope>
    <source>
        <strain evidence="2">ATCC 43766 / DSM 16922 / JCM 21250 / NBRC 16016 / NCTC 11634 / CL345/78</strain>
    </source>
</reference>
<reference evidence="2" key="2">
    <citation type="journal article" date="2011" name="Stand. Genomic Sci.">
        <title>Complete genome sequence of Weeksella virosa type strain (9751T).</title>
        <authorList>
            <person name="Lang E."/>
            <person name="Teshima H."/>
            <person name="Lucas S."/>
            <person name="Lapidus A."/>
            <person name="Hammon N."/>
            <person name="Deshpande S."/>
            <person name="Nolan M."/>
            <person name="Cheng J."/>
            <person name="Pitluck S."/>
            <person name="Liolios K."/>
            <person name="Pagani I."/>
            <person name="Mikhailova N."/>
            <person name="Ivanova N."/>
            <person name="Mavromatis K."/>
            <person name="Pati A."/>
            <person name="Tapia R."/>
            <person name="Han C."/>
            <person name="Goodwin L."/>
            <person name="Chen A."/>
            <person name="Palaniappan K."/>
            <person name="Land M."/>
            <person name="Hauser L."/>
            <person name="Chang Y."/>
            <person name="Jeffries C."/>
            <person name="Brambilla E."/>
            <person name="Kopitz M."/>
            <person name="Rohde M."/>
            <person name="Goker M."/>
            <person name="Tindall B."/>
            <person name="Detter J."/>
            <person name="Woyke T."/>
            <person name="Bristow J."/>
            <person name="Eisen J."/>
            <person name="Markowitz V."/>
            <person name="Hugenholtz P."/>
            <person name="Klenk H."/>
            <person name="Kyrpides N."/>
        </authorList>
    </citation>
    <scope>NUCLEOTIDE SEQUENCE [LARGE SCALE GENOMIC DNA]</scope>
    <source>
        <strain evidence="2">ATCC 43766 / DSM 16922 / JCM 21250 / NBRC 16016 / NCTC 11634 / CL345/78</strain>
    </source>
</reference>
<proteinExistence type="predicted"/>
<dbReference type="eggNOG" id="ENOG502ZH1M">
    <property type="taxonomic scope" value="Bacteria"/>
</dbReference>
<evidence type="ECO:0000313" key="2">
    <source>
        <dbReference type="Proteomes" id="UP000008641"/>
    </source>
</evidence>
<organism evidence="1 2">
    <name type="scientific">Weeksella virosa (strain ATCC 43766 / DSM 16922 / JCM 21250 / CCUG 30538 / CDC 9751 / IAM 14551 / NBRC 16016 / NCTC 11634 / CL345/78)</name>
    <dbReference type="NCBI Taxonomy" id="865938"/>
    <lineage>
        <taxon>Bacteria</taxon>
        <taxon>Pseudomonadati</taxon>
        <taxon>Bacteroidota</taxon>
        <taxon>Flavobacteriia</taxon>
        <taxon>Flavobacteriales</taxon>
        <taxon>Weeksellaceae</taxon>
        <taxon>Weeksella</taxon>
    </lineage>
</organism>
<name>F0NYS3_WEEVC</name>
<protein>
    <submittedName>
        <fullName evidence="1">Uncharacterized protein</fullName>
    </submittedName>
</protein>
<dbReference type="KEGG" id="wvi:Weevi_1504"/>
<dbReference type="Proteomes" id="UP000008641">
    <property type="component" value="Chromosome"/>
</dbReference>
<dbReference type="EMBL" id="CP002455">
    <property type="protein sequence ID" value="ADX68204.1"/>
    <property type="molecule type" value="Genomic_DNA"/>
</dbReference>
<evidence type="ECO:0000313" key="1">
    <source>
        <dbReference type="EMBL" id="ADX68204.1"/>
    </source>
</evidence>